<dbReference type="EMBL" id="UOYP01000059">
    <property type="protein sequence ID" value="VAY86905.1"/>
    <property type="molecule type" value="Genomic_DNA"/>
</dbReference>
<dbReference type="AlphaFoldDB" id="A0A3P3ZMD5"/>
<gene>
    <name evidence="1" type="ORF">CARN8_1510003</name>
</gene>
<proteinExistence type="predicted"/>
<organism evidence="1">
    <name type="scientific">mine drainage metagenome</name>
    <dbReference type="NCBI Taxonomy" id="410659"/>
    <lineage>
        <taxon>unclassified sequences</taxon>
        <taxon>metagenomes</taxon>
        <taxon>ecological metagenomes</taxon>
    </lineage>
</organism>
<reference evidence="1" key="1">
    <citation type="submission" date="2018-10" db="EMBL/GenBank/DDBJ databases">
        <authorList>
            <person name="Plewniak F."/>
        </authorList>
    </citation>
    <scope>NUCLEOTIDE SEQUENCE</scope>
</reference>
<protein>
    <submittedName>
        <fullName evidence="1">Uncharacterized protein</fullName>
    </submittedName>
</protein>
<accession>A0A3P3ZMD5</accession>
<evidence type="ECO:0000313" key="1">
    <source>
        <dbReference type="EMBL" id="VAY86905.1"/>
    </source>
</evidence>
<sequence length="110" mass="12428">MVPPNQHHTGVMSLLRNHHNHQTGHSVLMLKPLEAAKAKARMLEGNNQYRSPSHNYDEATRTDESIASKAGVGIAGHREVDYVSLSTHFNVPNSGYCSNRWRQRRRRNGS</sequence>
<name>A0A3P3ZMD5_9ZZZZ</name>